<keyword evidence="13" id="KW-0289">Folate biosynthesis</keyword>
<evidence type="ECO:0000256" key="18">
    <source>
        <dbReference type="ARBA" id="ARBA00047808"/>
    </source>
</evidence>
<evidence type="ECO:0000256" key="21">
    <source>
        <dbReference type="PIRNR" id="PIRNR001563"/>
    </source>
</evidence>
<evidence type="ECO:0000256" key="15">
    <source>
        <dbReference type="ARBA" id="ARBA00030592"/>
    </source>
</evidence>
<evidence type="ECO:0000256" key="2">
    <source>
        <dbReference type="ARBA" id="ARBA00004799"/>
    </source>
</evidence>
<keyword evidence="9" id="KW-0479">Metal-binding</keyword>
<dbReference type="EMBL" id="JAUOPB010000001">
    <property type="protein sequence ID" value="MDO6421108.1"/>
    <property type="molecule type" value="Genomic_DNA"/>
</dbReference>
<reference evidence="24" key="1">
    <citation type="submission" date="2023-07" db="EMBL/GenBank/DDBJ databases">
        <title>Genome content predicts the carbon catabolic preferences of heterotrophic bacteria.</title>
        <authorList>
            <person name="Gralka M."/>
        </authorList>
    </citation>
    <scope>NUCLEOTIDE SEQUENCE</scope>
    <source>
        <strain evidence="24">I3M17_2</strain>
    </source>
</reference>
<evidence type="ECO:0000313" key="24">
    <source>
        <dbReference type="EMBL" id="MDO6421108.1"/>
    </source>
</evidence>
<dbReference type="EC" id="6.3.2.17" evidence="6"/>
<dbReference type="SUPFAM" id="SSF53244">
    <property type="entry name" value="MurD-like peptide ligases, peptide-binding domain"/>
    <property type="match status" value="1"/>
</dbReference>
<dbReference type="InterPro" id="IPR004101">
    <property type="entry name" value="Mur_ligase_C"/>
</dbReference>
<feature type="domain" description="Mur ligase central" evidence="23">
    <location>
        <begin position="62"/>
        <end position="212"/>
    </location>
</feature>
<dbReference type="PANTHER" id="PTHR11136">
    <property type="entry name" value="FOLYLPOLYGLUTAMATE SYNTHASE-RELATED"/>
    <property type="match status" value="1"/>
</dbReference>
<evidence type="ECO:0000313" key="25">
    <source>
        <dbReference type="Proteomes" id="UP001169760"/>
    </source>
</evidence>
<proteinExistence type="inferred from homology"/>
<keyword evidence="12" id="KW-0460">Magnesium</keyword>
<dbReference type="InterPro" id="IPR001645">
    <property type="entry name" value="Folylpolyglutamate_synth"/>
</dbReference>
<evidence type="ECO:0000256" key="11">
    <source>
        <dbReference type="ARBA" id="ARBA00022840"/>
    </source>
</evidence>
<evidence type="ECO:0000259" key="23">
    <source>
        <dbReference type="Pfam" id="PF08245"/>
    </source>
</evidence>
<dbReference type="GO" id="GO:0005737">
    <property type="term" value="C:cytoplasm"/>
    <property type="evidence" value="ECO:0007669"/>
    <property type="project" value="TreeGrafter"/>
</dbReference>
<dbReference type="GO" id="GO:0046656">
    <property type="term" value="P:folic acid biosynthetic process"/>
    <property type="evidence" value="ECO:0007669"/>
    <property type="project" value="UniProtKB-KW"/>
</dbReference>
<comment type="catalytic activity">
    <reaction evidence="17">
        <text>(6S)-5,6,7,8-tetrahydrofolyl-(gamma-L-Glu)(n) + L-glutamate + ATP = (6S)-5,6,7,8-tetrahydrofolyl-(gamma-L-Glu)(n+1) + ADP + phosphate + H(+)</text>
        <dbReference type="Rhea" id="RHEA:10580"/>
        <dbReference type="Rhea" id="RHEA-COMP:14738"/>
        <dbReference type="Rhea" id="RHEA-COMP:14740"/>
        <dbReference type="ChEBI" id="CHEBI:15378"/>
        <dbReference type="ChEBI" id="CHEBI:29985"/>
        <dbReference type="ChEBI" id="CHEBI:30616"/>
        <dbReference type="ChEBI" id="CHEBI:43474"/>
        <dbReference type="ChEBI" id="CHEBI:141005"/>
        <dbReference type="ChEBI" id="CHEBI:456216"/>
        <dbReference type="EC" id="6.3.2.17"/>
    </reaction>
</comment>
<dbReference type="SUPFAM" id="SSF53623">
    <property type="entry name" value="MurD-like peptide ligases, catalytic domain"/>
    <property type="match status" value="1"/>
</dbReference>
<keyword evidence="8 21" id="KW-0436">Ligase</keyword>
<evidence type="ECO:0000256" key="3">
    <source>
        <dbReference type="ARBA" id="ARBA00005150"/>
    </source>
</evidence>
<comment type="pathway">
    <text evidence="2">Cofactor biosynthesis; tetrahydrofolate biosynthesis; 7,8-dihydrofolate from 2-amino-4-hydroxy-6-hydroxymethyl-7,8-dihydropteridine diphosphate and 4-aminobenzoate: step 2/2.</text>
</comment>
<comment type="pathway">
    <text evidence="3">Cofactor biosynthesis; tetrahydrofolylpolyglutamate biosynthesis.</text>
</comment>
<dbReference type="Gene3D" id="3.90.190.20">
    <property type="entry name" value="Mur ligase, C-terminal domain"/>
    <property type="match status" value="1"/>
</dbReference>
<evidence type="ECO:0000256" key="4">
    <source>
        <dbReference type="ARBA" id="ARBA00008276"/>
    </source>
</evidence>
<dbReference type="PIRSF" id="PIRSF001563">
    <property type="entry name" value="Folylpolyglu_synth"/>
    <property type="match status" value="1"/>
</dbReference>
<sequence>MPVSPRFSTLNQWLTWMETLHSSEIDLGLSRILSVAKSLDIFHASSAKVKNANGSSPTVITVAGTNGKGSFVRSCEAMLGASGMHFGSFTSPHILKYNERIRVDGVDLSDEFICDVFAQIDEARGDTSLTYFEFGALAALLAFHKSNCDYWVLEVGLGGRLDAVNIVDADFAVITSVGLDHEAWLGNTVEVIGREKAGILRANQTAVLASEDLPDSVFDVAQTLGTKCLMGGKDYTFEKTDGGLKVKLNNNNLVDLAGVNLPIPSVAAAIQVMSLLDIAVQASEVRAAVADVKLAGRFEVIAAEGDVLVLDVAHNAMAMELLAKNIAKYAGENEVSSVTCVLGMMADKNIAASLAPLLPIVSSWRVCDIPDNKRAATAEYLREVLIGLQPNLTQFAQHQTVAAALNECLVLNKVGDKPNLVVVCGSFFTVCNAKQYLNKVLGE</sequence>
<keyword evidence="11 21" id="KW-0067">ATP-binding</keyword>
<evidence type="ECO:0000256" key="12">
    <source>
        <dbReference type="ARBA" id="ARBA00022842"/>
    </source>
</evidence>
<comment type="caution">
    <text evidence="24">The sequence shown here is derived from an EMBL/GenBank/DDBJ whole genome shotgun (WGS) entry which is preliminary data.</text>
</comment>
<dbReference type="Proteomes" id="UP001169760">
    <property type="component" value="Unassembled WGS sequence"/>
</dbReference>
<evidence type="ECO:0000256" key="17">
    <source>
        <dbReference type="ARBA" id="ARBA00047493"/>
    </source>
</evidence>
<evidence type="ECO:0000256" key="8">
    <source>
        <dbReference type="ARBA" id="ARBA00022598"/>
    </source>
</evidence>
<accession>A0AAW7X3G2</accession>
<dbReference type="InterPro" id="IPR036615">
    <property type="entry name" value="Mur_ligase_C_dom_sf"/>
</dbReference>
<dbReference type="Pfam" id="PF08245">
    <property type="entry name" value="Mur_ligase_M"/>
    <property type="match status" value="1"/>
</dbReference>
<dbReference type="GO" id="GO:0005524">
    <property type="term" value="F:ATP binding"/>
    <property type="evidence" value="ECO:0007669"/>
    <property type="project" value="UniProtKB-KW"/>
</dbReference>
<comment type="catalytic activity">
    <reaction evidence="20">
        <text>7,8-dihydropteroate + L-glutamate + ATP = 7,8-dihydrofolate + ADP + phosphate + H(+)</text>
        <dbReference type="Rhea" id="RHEA:23584"/>
        <dbReference type="ChEBI" id="CHEBI:15378"/>
        <dbReference type="ChEBI" id="CHEBI:17839"/>
        <dbReference type="ChEBI" id="CHEBI:29985"/>
        <dbReference type="ChEBI" id="CHEBI:30616"/>
        <dbReference type="ChEBI" id="CHEBI:43474"/>
        <dbReference type="ChEBI" id="CHEBI:57451"/>
        <dbReference type="ChEBI" id="CHEBI:456216"/>
        <dbReference type="EC" id="6.3.2.12"/>
    </reaction>
</comment>
<evidence type="ECO:0000256" key="1">
    <source>
        <dbReference type="ARBA" id="ARBA00002714"/>
    </source>
</evidence>
<evidence type="ECO:0000256" key="7">
    <source>
        <dbReference type="ARBA" id="ARBA00019357"/>
    </source>
</evidence>
<dbReference type="NCBIfam" id="NF008101">
    <property type="entry name" value="PRK10846.1"/>
    <property type="match status" value="1"/>
</dbReference>
<dbReference type="RefSeq" id="WP_303490330.1">
    <property type="nucleotide sequence ID" value="NZ_JAUOPB010000001.1"/>
</dbReference>
<keyword evidence="10 21" id="KW-0547">Nucleotide-binding</keyword>
<comment type="catalytic activity">
    <reaction evidence="19">
        <text>(6R)-5,10-methylenetetrahydrofolyl-(gamma-L-Glu)(n) + L-glutamate + ATP = (6R)-5,10-methylenetetrahydrofolyl-(gamma-L-Glu)(n+1) + ADP + phosphate + H(+)</text>
        <dbReference type="Rhea" id="RHEA:51912"/>
        <dbReference type="Rhea" id="RHEA-COMP:13257"/>
        <dbReference type="Rhea" id="RHEA-COMP:13258"/>
        <dbReference type="ChEBI" id="CHEBI:15378"/>
        <dbReference type="ChEBI" id="CHEBI:29985"/>
        <dbReference type="ChEBI" id="CHEBI:30616"/>
        <dbReference type="ChEBI" id="CHEBI:43474"/>
        <dbReference type="ChEBI" id="CHEBI:136572"/>
        <dbReference type="ChEBI" id="CHEBI:456216"/>
        <dbReference type="EC" id="6.3.2.17"/>
    </reaction>
</comment>
<feature type="domain" description="Mur ligase C-terminal" evidence="22">
    <location>
        <begin position="296"/>
        <end position="427"/>
    </location>
</feature>
<comment type="similarity">
    <text evidence="4 21">Belongs to the folylpolyglutamate synthase family.</text>
</comment>
<evidence type="ECO:0000256" key="19">
    <source>
        <dbReference type="ARBA" id="ARBA00049035"/>
    </source>
</evidence>
<dbReference type="GO" id="GO:0046872">
    <property type="term" value="F:metal ion binding"/>
    <property type="evidence" value="ECO:0007669"/>
    <property type="project" value="UniProtKB-KW"/>
</dbReference>
<evidence type="ECO:0000256" key="20">
    <source>
        <dbReference type="ARBA" id="ARBA00049161"/>
    </source>
</evidence>
<dbReference type="PANTHER" id="PTHR11136:SF0">
    <property type="entry name" value="DIHYDROFOLATE SYNTHETASE-RELATED"/>
    <property type="match status" value="1"/>
</dbReference>
<dbReference type="GO" id="GO:0008841">
    <property type="term" value="F:dihydrofolate synthase activity"/>
    <property type="evidence" value="ECO:0007669"/>
    <property type="project" value="UniProtKB-EC"/>
</dbReference>
<dbReference type="AlphaFoldDB" id="A0AAW7X3G2"/>
<evidence type="ECO:0000256" key="14">
    <source>
        <dbReference type="ARBA" id="ARBA00030048"/>
    </source>
</evidence>
<dbReference type="GO" id="GO:0004326">
    <property type="term" value="F:tetrahydrofolylpolyglutamate synthase activity"/>
    <property type="evidence" value="ECO:0007669"/>
    <property type="project" value="UniProtKB-EC"/>
</dbReference>
<protein>
    <recommendedName>
        <fullName evidence="7">Dihydrofolate synthase/folylpolyglutamate synthase</fullName>
        <ecNumber evidence="5">6.3.2.12</ecNumber>
        <ecNumber evidence="6">6.3.2.17</ecNumber>
    </recommendedName>
    <alternativeName>
        <fullName evidence="16">Folylpoly-gamma-glutamate synthetase-dihydrofolate synthetase</fullName>
    </alternativeName>
    <alternativeName>
        <fullName evidence="14">Folylpolyglutamate synthetase</fullName>
    </alternativeName>
    <alternativeName>
        <fullName evidence="15">Tetrahydrofolylpolyglutamate synthase</fullName>
    </alternativeName>
</protein>
<gene>
    <name evidence="24" type="primary">folC</name>
    <name evidence="24" type="ORF">Q4521_01335</name>
</gene>
<evidence type="ECO:0000256" key="6">
    <source>
        <dbReference type="ARBA" id="ARBA00013025"/>
    </source>
</evidence>
<dbReference type="InterPro" id="IPR013221">
    <property type="entry name" value="Mur_ligase_cen"/>
</dbReference>
<evidence type="ECO:0000259" key="22">
    <source>
        <dbReference type="Pfam" id="PF02875"/>
    </source>
</evidence>
<dbReference type="EC" id="6.3.2.12" evidence="5"/>
<comment type="function">
    <text evidence="1">Functions in two distinct reactions of the de novo folate biosynthetic pathway. Catalyzes the addition of a glutamate residue to dihydropteroate (7,8-dihydropteroate or H2Pte) to form dihydrofolate (7,8-dihydrofolate monoglutamate or H2Pte-Glu). Also catalyzes successive additions of L-glutamate to tetrahydrofolate or 10-formyltetrahydrofolate or 5,10-methylenetetrahydrofolate, leading to folylpolyglutamate derivatives.</text>
</comment>
<evidence type="ECO:0000256" key="10">
    <source>
        <dbReference type="ARBA" id="ARBA00022741"/>
    </source>
</evidence>
<comment type="catalytic activity">
    <reaction evidence="18">
        <text>10-formyltetrahydrofolyl-(gamma-L-Glu)(n) + L-glutamate + ATP = 10-formyltetrahydrofolyl-(gamma-L-Glu)(n+1) + ADP + phosphate + H(+)</text>
        <dbReference type="Rhea" id="RHEA:51904"/>
        <dbReference type="Rhea" id="RHEA-COMP:13088"/>
        <dbReference type="Rhea" id="RHEA-COMP:14300"/>
        <dbReference type="ChEBI" id="CHEBI:15378"/>
        <dbReference type="ChEBI" id="CHEBI:29985"/>
        <dbReference type="ChEBI" id="CHEBI:30616"/>
        <dbReference type="ChEBI" id="CHEBI:43474"/>
        <dbReference type="ChEBI" id="CHEBI:134413"/>
        <dbReference type="ChEBI" id="CHEBI:456216"/>
        <dbReference type="EC" id="6.3.2.17"/>
    </reaction>
</comment>
<name>A0AAW7X3G2_9GAMM</name>
<dbReference type="InterPro" id="IPR036565">
    <property type="entry name" value="Mur-like_cat_sf"/>
</dbReference>
<dbReference type="Pfam" id="PF02875">
    <property type="entry name" value="Mur_ligase_C"/>
    <property type="match status" value="1"/>
</dbReference>
<evidence type="ECO:0000256" key="9">
    <source>
        <dbReference type="ARBA" id="ARBA00022723"/>
    </source>
</evidence>
<evidence type="ECO:0000256" key="16">
    <source>
        <dbReference type="ARBA" id="ARBA00032510"/>
    </source>
</evidence>
<evidence type="ECO:0000256" key="13">
    <source>
        <dbReference type="ARBA" id="ARBA00022909"/>
    </source>
</evidence>
<dbReference type="NCBIfam" id="TIGR01499">
    <property type="entry name" value="folC"/>
    <property type="match status" value="1"/>
</dbReference>
<organism evidence="24 25">
    <name type="scientific">Saccharophagus degradans</name>
    <dbReference type="NCBI Taxonomy" id="86304"/>
    <lineage>
        <taxon>Bacteria</taxon>
        <taxon>Pseudomonadati</taxon>
        <taxon>Pseudomonadota</taxon>
        <taxon>Gammaproteobacteria</taxon>
        <taxon>Cellvibrionales</taxon>
        <taxon>Cellvibrionaceae</taxon>
        <taxon>Saccharophagus</taxon>
    </lineage>
</organism>
<dbReference type="Gene3D" id="3.40.1190.10">
    <property type="entry name" value="Mur-like, catalytic domain"/>
    <property type="match status" value="1"/>
</dbReference>
<evidence type="ECO:0000256" key="5">
    <source>
        <dbReference type="ARBA" id="ARBA00013023"/>
    </source>
</evidence>